<keyword evidence="4" id="KW-0547">Nucleotide-binding</keyword>
<keyword evidence="6" id="KW-0067">ATP-binding</keyword>
<dbReference type="Gene3D" id="1.10.510.10">
    <property type="entry name" value="Transferase(Phosphotransferase) domain 1"/>
    <property type="match status" value="1"/>
</dbReference>
<dbReference type="InterPro" id="IPR008271">
    <property type="entry name" value="Ser/Thr_kinase_AS"/>
</dbReference>
<keyword evidence="2" id="KW-0597">Phosphoprotein</keyword>
<dbReference type="PROSITE" id="PS50011">
    <property type="entry name" value="PROTEIN_KINASE_DOM"/>
    <property type="match status" value="1"/>
</dbReference>
<dbReference type="STRING" id="46835.A0A504YFF9"/>
<keyword evidence="5 8" id="KW-0418">Kinase</keyword>
<evidence type="ECO:0000256" key="6">
    <source>
        <dbReference type="ARBA" id="ARBA00022840"/>
    </source>
</evidence>
<evidence type="ECO:0000256" key="3">
    <source>
        <dbReference type="ARBA" id="ARBA00022679"/>
    </source>
</evidence>
<evidence type="ECO:0000256" key="4">
    <source>
        <dbReference type="ARBA" id="ARBA00022741"/>
    </source>
</evidence>
<dbReference type="Pfam" id="PF00069">
    <property type="entry name" value="Pkinase"/>
    <property type="match status" value="1"/>
</dbReference>
<accession>A0A504YFF9</accession>
<dbReference type="FunFam" id="1.10.510.10:FF:000048">
    <property type="entry name" value="Protein kinase C"/>
    <property type="match status" value="1"/>
</dbReference>
<dbReference type="GO" id="GO:0005524">
    <property type="term" value="F:ATP binding"/>
    <property type="evidence" value="ECO:0007669"/>
    <property type="project" value="UniProtKB-KW"/>
</dbReference>
<dbReference type="GO" id="GO:0004674">
    <property type="term" value="F:protein serine/threonine kinase activity"/>
    <property type="evidence" value="ECO:0007669"/>
    <property type="project" value="UniProtKB-KW"/>
</dbReference>
<dbReference type="EMBL" id="SUNJ01011188">
    <property type="protein sequence ID" value="TPP59085.1"/>
    <property type="molecule type" value="Genomic_DNA"/>
</dbReference>
<dbReference type="Gene3D" id="3.30.200.20">
    <property type="entry name" value="Phosphorylase Kinase, domain 1"/>
    <property type="match status" value="1"/>
</dbReference>
<reference evidence="8 9" key="1">
    <citation type="submission" date="2019-04" db="EMBL/GenBank/DDBJ databases">
        <title>Annotation for the trematode Fasciola gigantica.</title>
        <authorList>
            <person name="Choi Y.-J."/>
        </authorList>
    </citation>
    <scope>NUCLEOTIDE SEQUENCE [LARGE SCALE GENOMIC DNA]</scope>
    <source>
        <strain evidence="8">Uganda_cow_1</strain>
    </source>
</reference>
<organism evidence="8 9">
    <name type="scientific">Fasciola gigantica</name>
    <name type="common">Giant liver fluke</name>
    <dbReference type="NCBI Taxonomy" id="46835"/>
    <lineage>
        <taxon>Eukaryota</taxon>
        <taxon>Metazoa</taxon>
        <taxon>Spiralia</taxon>
        <taxon>Lophotrochozoa</taxon>
        <taxon>Platyhelminthes</taxon>
        <taxon>Trematoda</taxon>
        <taxon>Digenea</taxon>
        <taxon>Plagiorchiida</taxon>
        <taxon>Echinostomata</taxon>
        <taxon>Echinostomatoidea</taxon>
        <taxon>Fasciolidae</taxon>
        <taxon>Fasciola</taxon>
    </lineage>
</organism>
<dbReference type="InterPro" id="IPR000719">
    <property type="entry name" value="Prot_kinase_dom"/>
</dbReference>
<dbReference type="InterPro" id="IPR011009">
    <property type="entry name" value="Kinase-like_dom_sf"/>
</dbReference>
<comment type="caution">
    <text evidence="8">The sequence shown here is derived from an EMBL/GenBank/DDBJ whole genome shotgun (WGS) entry which is preliminary data.</text>
</comment>
<dbReference type="OrthoDB" id="63267at2759"/>
<keyword evidence="1" id="KW-0723">Serine/threonine-protein kinase</keyword>
<evidence type="ECO:0000256" key="2">
    <source>
        <dbReference type="ARBA" id="ARBA00022553"/>
    </source>
</evidence>
<dbReference type="AlphaFoldDB" id="A0A504YFF9"/>
<keyword evidence="9" id="KW-1185">Reference proteome</keyword>
<dbReference type="SMART" id="SM00220">
    <property type="entry name" value="S_TKc"/>
    <property type="match status" value="1"/>
</dbReference>
<evidence type="ECO:0000313" key="8">
    <source>
        <dbReference type="EMBL" id="TPP59085.1"/>
    </source>
</evidence>
<feature type="domain" description="Protein kinase" evidence="7">
    <location>
        <begin position="1"/>
        <end position="235"/>
    </location>
</feature>
<proteinExistence type="predicted"/>
<name>A0A504YFF9_FASGI</name>
<dbReference type="Proteomes" id="UP000316759">
    <property type="component" value="Unassembled WGS sequence"/>
</dbReference>
<dbReference type="PROSITE" id="PS00108">
    <property type="entry name" value="PROTEIN_KINASE_ST"/>
    <property type="match status" value="1"/>
</dbReference>
<evidence type="ECO:0000313" key="9">
    <source>
        <dbReference type="Proteomes" id="UP000316759"/>
    </source>
</evidence>
<protein>
    <submittedName>
        <fullName evidence="8">Protein kinase B</fullName>
    </submittedName>
</protein>
<evidence type="ECO:0000256" key="1">
    <source>
        <dbReference type="ARBA" id="ARBA00022527"/>
    </source>
</evidence>
<dbReference type="PANTHER" id="PTHR24351">
    <property type="entry name" value="RIBOSOMAL PROTEIN S6 KINASE"/>
    <property type="match status" value="1"/>
</dbReference>
<gene>
    <name evidence="8" type="ORF">FGIG_02712</name>
</gene>
<dbReference type="SUPFAM" id="SSF56112">
    <property type="entry name" value="Protein kinase-like (PK-like)"/>
    <property type="match status" value="1"/>
</dbReference>
<evidence type="ECO:0000259" key="7">
    <source>
        <dbReference type="PROSITE" id="PS50011"/>
    </source>
</evidence>
<keyword evidence="3" id="KW-0808">Transferase</keyword>
<sequence length="278" mass="31321">MTQLRYSFTTPDRLCFVMEYVNGGELYFHLSRERFFPEERTRFYAAEITLALGYLHSQNVVYRDLKLENLLLDKDGHIKIADFGLCKEEMYYGAFTKTFCGTPEYLAPEVLLDNDYGRAVDWWGLGVVMYEMMCGRLPFYSTEHEILFELILQSRAGPPRVPYGRLAPPAILPFCRPLAPPSHRFTHGSCKAGFGGPPSMASHYVGRVVRLLCRPCRGRPSRASSGALAFRAPYYVAAASSAMACALVAPTLLSRFPVFRAALLDYPLLISCWIPLAT</sequence>
<evidence type="ECO:0000256" key="5">
    <source>
        <dbReference type="ARBA" id="ARBA00022777"/>
    </source>
</evidence>